<sequence>MFDKLLQTEGRTGEGLQVVQTRGNASDLPMQLHHIARAISTKRKTTIVTARYTEFNYKLMASKLAIRWDPNLIRIIELQKLCDGFEMHGEELIHKIDEDRTLTEKSSETRSGDSLPAELPSMIYLEDVTVLERLGARPVAVALLIMRLFDRMALTFHDQIRPLLIAGFEEETQSFEMLKDRCNVRILMETIGGGFDKTVTGKIKLWVRNNKLHEEPRELLYLVGERSIKDFHFGIF</sequence>
<name>A0A2A2K3J2_9BILA</name>
<protein>
    <submittedName>
        <fullName evidence="1">Uncharacterized protein</fullName>
    </submittedName>
</protein>
<dbReference type="Proteomes" id="UP000218231">
    <property type="component" value="Unassembled WGS sequence"/>
</dbReference>
<comment type="caution">
    <text evidence="1">The sequence shown here is derived from an EMBL/GenBank/DDBJ whole genome shotgun (WGS) entry which is preliminary data.</text>
</comment>
<accession>A0A2A2K3J2</accession>
<evidence type="ECO:0000313" key="1">
    <source>
        <dbReference type="EMBL" id="PAV68369.1"/>
    </source>
</evidence>
<organism evidence="1 2">
    <name type="scientific">Diploscapter pachys</name>
    <dbReference type="NCBI Taxonomy" id="2018661"/>
    <lineage>
        <taxon>Eukaryota</taxon>
        <taxon>Metazoa</taxon>
        <taxon>Ecdysozoa</taxon>
        <taxon>Nematoda</taxon>
        <taxon>Chromadorea</taxon>
        <taxon>Rhabditida</taxon>
        <taxon>Rhabditina</taxon>
        <taxon>Rhabditomorpha</taxon>
        <taxon>Rhabditoidea</taxon>
        <taxon>Rhabditidae</taxon>
        <taxon>Diploscapter</taxon>
    </lineage>
</organism>
<proteinExistence type="predicted"/>
<reference evidence="1 2" key="1">
    <citation type="journal article" date="2017" name="Curr. Biol.">
        <title>Genome architecture and evolution of a unichromosomal asexual nematode.</title>
        <authorList>
            <person name="Fradin H."/>
            <person name="Zegar C."/>
            <person name="Gutwein M."/>
            <person name="Lucas J."/>
            <person name="Kovtun M."/>
            <person name="Corcoran D."/>
            <person name="Baugh L.R."/>
            <person name="Kiontke K."/>
            <person name="Gunsalus K."/>
            <person name="Fitch D.H."/>
            <person name="Piano F."/>
        </authorList>
    </citation>
    <scope>NUCLEOTIDE SEQUENCE [LARGE SCALE GENOMIC DNA]</scope>
    <source>
        <strain evidence="1">PF1309</strain>
    </source>
</reference>
<dbReference type="EMBL" id="LIAE01009762">
    <property type="protein sequence ID" value="PAV68369.1"/>
    <property type="molecule type" value="Genomic_DNA"/>
</dbReference>
<gene>
    <name evidence="1" type="ORF">WR25_09733</name>
</gene>
<dbReference type="STRING" id="2018661.A0A2A2K3J2"/>
<keyword evidence="2" id="KW-1185">Reference proteome</keyword>
<evidence type="ECO:0000313" key="2">
    <source>
        <dbReference type="Proteomes" id="UP000218231"/>
    </source>
</evidence>
<dbReference type="AlphaFoldDB" id="A0A2A2K3J2"/>
<dbReference type="OrthoDB" id="9995306at2759"/>